<evidence type="ECO:0000313" key="3">
    <source>
        <dbReference type="Proteomes" id="UP000006671"/>
    </source>
</evidence>
<dbReference type="VEuPathDB" id="AmoebaDB:NAEGRDRAFT_73077"/>
<dbReference type="Gene3D" id="2.60.120.330">
    <property type="entry name" value="B-lactam Antibiotic, Isopenicillin N Synthase, Chain"/>
    <property type="match status" value="2"/>
</dbReference>
<organism evidence="3">
    <name type="scientific">Naegleria gruberi</name>
    <name type="common">Amoeba</name>
    <dbReference type="NCBI Taxonomy" id="5762"/>
    <lineage>
        <taxon>Eukaryota</taxon>
        <taxon>Discoba</taxon>
        <taxon>Heterolobosea</taxon>
        <taxon>Tetramitia</taxon>
        <taxon>Eutetramitia</taxon>
        <taxon>Vahlkampfiidae</taxon>
        <taxon>Naegleria</taxon>
    </lineage>
</organism>
<dbReference type="PANTHER" id="PTHR31630">
    <property type="entry name" value="PHYTANOYL-COA DIOXYGENASE-RELATED-RELATED"/>
    <property type="match status" value="1"/>
</dbReference>
<dbReference type="SUPFAM" id="SSF51197">
    <property type="entry name" value="Clavaminate synthase-like"/>
    <property type="match status" value="2"/>
</dbReference>
<dbReference type="GeneID" id="8858170"/>
<dbReference type="KEGG" id="ngr:NAEGRDRAFT_73077"/>
<dbReference type="AlphaFoldDB" id="D2VVN1"/>
<dbReference type="Proteomes" id="UP000006671">
    <property type="component" value="Unassembled WGS sequence"/>
</dbReference>
<protein>
    <submittedName>
        <fullName evidence="2">Predicted protein</fullName>
    </submittedName>
</protein>
<dbReference type="OMA" id="ANTWCAT"/>
<dbReference type="EMBL" id="GG738902">
    <property type="protein sequence ID" value="EFC39135.1"/>
    <property type="molecule type" value="Genomic_DNA"/>
</dbReference>
<name>D2VVN1_NAEGR</name>
<reference evidence="2 3" key="1">
    <citation type="journal article" date="2010" name="Cell">
        <title>The genome of Naegleria gruberi illuminates early eukaryotic versatility.</title>
        <authorList>
            <person name="Fritz-Laylin L.K."/>
            <person name="Prochnik S.E."/>
            <person name="Ginger M.L."/>
            <person name="Dacks J.B."/>
            <person name="Carpenter M.L."/>
            <person name="Field M.C."/>
            <person name="Kuo A."/>
            <person name="Paredez A."/>
            <person name="Chapman J."/>
            <person name="Pham J."/>
            <person name="Shu S."/>
            <person name="Neupane R."/>
            <person name="Cipriano M."/>
            <person name="Mancuso J."/>
            <person name="Tu H."/>
            <person name="Salamov A."/>
            <person name="Lindquist E."/>
            <person name="Shapiro H."/>
            <person name="Lucas S."/>
            <person name="Grigoriev I.V."/>
            <person name="Cande W.Z."/>
            <person name="Fulton C."/>
            <person name="Rokhsar D.S."/>
            <person name="Dawson S.C."/>
        </authorList>
    </citation>
    <scope>NUCLEOTIDE SEQUENCE [LARGE SCALE GENOMIC DNA]</scope>
    <source>
        <strain evidence="2 3">NEG-M</strain>
    </source>
</reference>
<sequence>MPPKNKKNTTASSSSESDEITMTQTGTGLHLDCWPYNLWGKLKTDFTYGPLDRFRPFQSMVCLTDGCVNRHKKEGGLEVIPGFASVCEKYFPAVDLKLRSASEMRAKSPWVSSYHLRFNKEEDKPLYELVRKVQRIPQNWNPPPANNTLDQLNSADEMVEYVRNIVKEHDRLEYIPIKKGDYIFFDNRTAHRNSDANDMNRPRSVFYHAYSCAHKVNYQTIKQLQEKRKRFEHPDDFGTKFRMEQQFLKPEKDLVPLTPLGECLYNEQPYQNLLTVDDEHPVSVIDQILQENDHFLTQRHIDFFHRFGYVVVENIVTDADCDQLLVELCHYSTLAGCPISVNGKSVSQNQFAKIGGNFGAMVEFYYLPMQQQLRMSPALYTATVKLLTNTWCSTTPNAWNVPYECPLAPHIDPRKLWLYVDRMNFRLPDQ</sequence>
<keyword evidence="3" id="KW-1185">Reference proteome</keyword>
<gene>
    <name evidence="2" type="ORF">NAEGRDRAFT_73077</name>
</gene>
<dbReference type="InParanoid" id="D2VVN1"/>
<accession>D2VVN1</accession>
<evidence type="ECO:0000313" key="2">
    <source>
        <dbReference type="EMBL" id="EFC39135.1"/>
    </source>
</evidence>
<feature type="region of interest" description="Disordered" evidence="1">
    <location>
        <begin position="1"/>
        <end position="21"/>
    </location>
</feature>
<dbReference type="OrthoDB" id="445007at2759"/>
<evidence type="ECO:0000256" key="1">
    <source>
        <dbReference type="SAM" id="MobiDB-lite"/>
    </source>
</evidence>
<proteinExistence type="predicted"/>
<dbReference type="InterPro" id="IPR027443">
    <property type="entry name" value="IPNS-like_sf"/>
</dbReference>
<dbReference type="RefSeq" id="XP_002671879.1">
    <property type="nucleotide sequence ID" value="XM_002671833.1"/>
</dbReference>
<dbReference type="PANTHER" id="PTHR31630:SF8">
    <property type="entry name" value="JMJC DOMAIN-CONTAINING PROTEIN"/>
    <property type="match status" value="1"/>
</dbReference>